<protein>
    <submittedName>
        <fullName evidence="1">Uncharacterized protein</fullName>
    </submittedName>
</protein>
<name>A0A6I4SVE5_9SPHN</name>
<sequence length="145" mass="16134">MALVELALLTYATLKQGLFDFGSAVNRTLVYGAVTFILLATFGLLEWSAEHFIPEAWHEGGAAINAGIALAPFLVIHRVREWYEHHVERVLFSGWHKAEAAWAVFVESVGHFEQEAALCRDFAGELARYAVAPAVLYMREEDGVV</sequence>
<dbReference type="AlphaFoldDB" id="A0A6I4SVE5"/>
<dbReference type="RefSeq" id="WP_159795017.1">
    <property type="nucleotide sequence ID" value="NZ_WTYM01000043.1"/>
</dbReference>
<accession>A0A6I4SVE5</accession>
<keyword evidence="2" id="KW-1185">Reference proteome</keyword>
<evidence type="ECO:0000313" key="2">
    <source>
        <dbReference type="Proteomes" id="UP000433652"/>
    </source>
</evidence>
<evidence type="ECO:0000313" key="1">
    <source>
        <dbReference type="EMBL" id="MXO60005.1"/>
    </source>
</evidence>
<comment type="caution">
    <text evidence="1">The sequence shown here is derived from an EMBL/GenBank/DDBJ whole genome shotgun (WGS) entry which is preliminary data.</text>
</comment>
<dbReference type="EMBL" id="WTYM01000043">
    <property type="protein sequence ID" value="MXO60005.1"/>
    <property type="molecule type" value="Genomic_DNA"/>
</dbReference>
<organism evidence="1 2">
    <name type="scientific">Croceibacterium salegens</name>
    <dbReference type="NCBI Taxonomy" id="1737568"/>
    <lineage>
        <taxon>Bacteria</taxon>
        <taxon>Pseudomonadati</taxon>
        <taxon>Pseudomonadota</taxon>
        <taxon>Alphaproteobacteria</taxon>
        <taxon>Sphingomonadales</taxon>
        <taxon>Erythrobacteraceae</taxon>
        <taxon>Croceibacterium</taxon>
    </lineage>
</organism>
<gene>
    <name evidence="1" type="ORF">GRI89_10690</name>
</gene>
<reference evidence="1 2" key="1">
    <citation type="submission" date="2019-12" db="EMBL/GenBank/DDBJ databases">
        <title>Genomic-based taxomic classification of the family Erythrobacteraceae.</title>
        <authorList>
            <person name="Xu L."/>
        </authorList>
    </citation>
    <scope>NUCLEOTIDE SEQUENCE [LARGE SCALE GENOMIC DNA]</scope>
    <source>
        <strain evidence="1 2">MCCC 1K01500</strain>
    </source>
</reference>
<dbReference type="Proteomes" id="UP000433652">
    <property type="component" value="Unassembled WGS sequence"/>
</dbReference>
<proteinExistence type="predicted"/>
<dbReference type="OrthoDB" id="7595639at2"/>